<evidence type="ECO:0000256" key="4">
    <source>
        <dbReference type="ARBA" id="ARBA00023157"/>
    </source>
</evidence>
<keyword evidence="2" id="KW-0964">Secreted</keyword>
<dbReference type="PROSITE" id="PS52012">
    <property type="entry name" value="CFEM"/>
    <property type="match status" value="1"/>
</dbReference>
<keyword evidence="3 5" id="KW-0732">Signal</keyword>
<evidence type="ECO:0000313" key="7">
    <source>
        <dbReference type="EMBL" id="KAJ7021096.1"/>
    </source>
</evidence>
<accession>A0AAD6WRM9</accession>
<keyword evidence="9" id="KW-1185">Reference proteome</keyword>
<reference evidence="7" key="1">
    <citation type="submission" date="2023-03" db="EMBL/GenBank/DDBJ databases">
        <title>Massive genome expansion in bonnet fungi (Mycena s.s.) driven by repeated elements and novel gene families across ecological guilds.</title>
        <authorList>
            <consortium name="Lawrence Berkeley National Laboratory"/>
            <person name="Harder C.B."/>
            <person name="Miyauchi S."/>
            <person name="Viragh M."/>
            <person name="Kuo A."/>
            <person name="Thoen E."/>
            <person name="Andreopoulos B."/>
            <person name="Lu D."/>
            <person name="Skrede I."/>
            <person name="Drula E."/>
            <person name="Henrissat B."/>
            <person name="Morin E."/>
            <person name="Kohler A."/>
            <person name="Barry K."/>
            <person name="LaButti K."/>
            <person name="Morin E."/>
            <person name="Salamov A."/>
            <person name="Lipzen A."/>
            <person name="Mereny Z."/>
            <person name="Hegedus B."/>
            <person name="Baldrian P."/>
            <person name="Stursova M."/>
            <person name="Weitz H."/>
            <person name="Taylor A."/>
            <person name="Grigoriev I.V."/>
            <person name="Nagy L.G."/>
            <person name="Martin F."/>
            <person name="Kauserud H."/>
        </authorList>
    </citation>
    <scope>NUCLEOTIDE SEQUENCE</scope>
    <source>
        <strain evidence="7">CBHHK200</strain>
    </source>
</reference>
<evidence type="ECO:0000256" key="5">
    <source>
        <dbReference type="SAM" id="SignalP"/>
    </source>
</evidence>
<dbReference type="InterPro" id="IPR008427">
    <property type="entry name" value="Extracellular_membr_CFEM_dom"/>
</dbReference>
<feature type="domain" description="CFEM" evidence="6">
    <location>
        <begin position="1"/>
        <end position="100"/>
    </location>
</feature>
<dbReference type="GO" id="GO:0005576">
    <property type="term" value="C:extracellular region"/>
    <property type="evidence" value="ECO:0007669"/>
    <property type="project" value="UniProtKB-SubCell"/>
</dbReference>
<evidence type="ECO:0000259" key="6">
    <source>
        <dbReference type="PROSITE" id="PS52012"/>
    </source>
</evidence>
<evidence type="ECO:0000256" key="3">
    <source>
        <dbReference type="ARBA" id="ARBA00022729"/>
    </source>
</evidence>
<keyword evidence="4" id="KW-1015">Disulfide bond</keyword>
<comment type="caution">
    <text evidence="7">The sequence shown here is derived from an EMBL/GenBank/DDBJ whole genome shotgun (WGS) entry which is preliminary data.</text>
</comment>
<gene>
    <name evidence="8" type="ORF">C8F04DRAFT_1122572</name>
    <name evidence="7" type="ORF">C8F04DRAFT_1141893</name>
</gene>
<dbReference type="AlphaFoldDB" id="A0AAD6WRM9"/>
<dbReference type="EMBL" id="JARJCM010000242">
    <property type="protein sequence ID" value="KAJ7021096.1"/>
    <property type="molecule type" value="Genomic_DNA"/>
</dbReference>
<evidence type="ECO:0000256" key="1">
    <source>
        <dbReference type="ARBA" id="ARBA00004613"/>
    </source>
</evidence>
<dbReference type="Proteomes" id="UP001218188">
    <property type="component" value="Unassembled WGS sequence"/>
</dbReference>
<evidence type="ECO:0000313" key="9">
    <source>
        <dbReference type="Proteomes" id="UP001218188"/>
    </source>
</evidence>
<dbReference type="SMART" id="SM00747">
    <property type="entry name" value="CFEM"/>
    <property type="match status" value="1"/>
</dbReference>
<protein>
    <recommendedName>
        <fullName evidence="6">CFEM domain-containing protein</fullName>
    </recommendedName>
</protein>
<evidence type="ECO:0000256" key="2">
    <source>
        <dbReference type="ARBA" id="ARBA00022525"/>
    </source>
</evidence>
<sequence length="100" mass="9818">MFKTFCVALLFVALVAAQATSLPPCAQGCANEAATKAQCALSDVICLCKTAFASSVLQCADSTSCSAADQTEVSTILEGMCAAVSVSASGSSAPASTSGP</sequence>
<comment type="subcellular location">
    <subcellularLocation>
        <location evidence="1">Secreted</location>
    </subcellularLocation>
</comment>
<organism evidence="7 9">
    <name type="scientific">Mycena alexandri</name>
    <dbReference type="NCBI Taxonomy" id="1745969"/>
    <lineage>
        <taxon>Eukaryota</taxon>
        <taxon>Fungi</taxon>
        <taxon>Dikarya</taxon>
        <taxon>Basidiomycota</taxon>
        <taxon>Agaricomycotina</taxon>
        <taxon>Agaricomycetes</taxon>
        <taxon>Agaricomycetidae</taxon>
        <taxon>Agaricales</taxon>
        <taxon>Marasmiineae</taxon>
        <taxon>Mycenaceae</taxon>
        <taxon>Mycena</taxon>
    </lineage>
</organism>
<feature type="chain" id="PRO_5042441774" description="CFEM domain-containing protein" evidence="5">
    <location>
        <begin position="22"/>
        <end position="100"/>
    </location>
</feature>
<name>A0AAD6WRM9_9AGAR</name>
<proteinExistence type="predicted"/>
<feature type="signal peptide" evidence="5">
    <location>
        <begin position="1"/>
        <end position="21"/>
    </location>
</feature>
<evidence type="ECO:0000313" key="8">
    <source>
        <dbReference type="EMBL" id="KAJ7027315.1"/>
    </source>
</evidence>
<dbReference type="EMBL" id="JARJCM010000125">
    <property type="protein sequence ID" value="KAJ7027315.1"/>
    <property type="molecule type" value="Genomic_DNA"/>
</dbReference>
<dbReference type="Pfam" id="PF05730">
    <property type="entry name" value="CFEM"/>
    <property type="match status" value="1"/>
</dbReference>